<keyword evidence="7" id="KW-0833">Ubl conjugation pathway</keyword>
<reference evidence="15" key="1">
    <citation type="submission" date="2020-07" db="EMBL/GenBank/DDBJ databases">
        <title>Genome sequence and genetic diversity analysis of an under-domesticated orphan crop, white fonio (Digitaria exilis).</title>
        <authorList>
            <person name="Bennetzen J.L."/>
            <person name="Chen S."/>
            <person name="Ma X."/>
            <person name="Wang X."/>
            <person name="Yssel A.E.J."/>
            <person name="Chaluvadi S.R."/>
            <person name="Johnson M."/>
            <person name="Gangashetty P."/>
            <person name="Hamidou F."/>
            <person name="Sanogo M.D."/>
            <person name="Zwaenepoel A."/>
            <person name="Wallace J."/>
            <person name="Van De Peer Y."/>
            <person name="Van Deynze A."/>
        </authorList>
    </citation>
    <scope>NUCLEOTIDE SEQUENCE</scope>
    <source>
        <tissue evidence="15">Leaves</tissue>
    </source>
</reference>
<feature type="domain" description="DUF2921" evidence="14">
    <location>
        <begin position="1613"/>
        <end position="1795"/>
    </location>
</feature>
<feature type="region of interest" description="Disordered" evidence="10">
    <location>
        <begin position="1230"/>
        <end position="1291"/>
    </location>
</feature>
<evidence type="ECO:0000256" key="3">
    <source>
        <dbReference type="ARBA" id="ARBA00004906"/>
    </source>
</evidence>
<organism evidence="15 16">
    <name type="scientific">Digitaria exilis</name>
    <dbReference type="NCBI Taxonomy" id="1010633"/>
    <lineage>
        <taxon>Eukaryota</taxon>
        <taxon>Viridiplantae</taxon>
        <taxon>Streptophyta</taxon>
        <taxon>Embryophyta</taxon>
        <taxon>Tracheophyta</taxon>
        <taxon>Spermatophyta</taxon>
        <taxon>Magnoliopsida</taxon>
        <taxon>Liliopsida</taxon>
        <taxon>Poales</taxon>
        <taxon>Poaceae</taxon>
        <taxon>PACMAD clade</taxon>
        <taxon>Panicoideae</taxon>
        <taxon>Panicodae</taxon>
        <taxon>Paniceae</taxon>
        <taxon>Anthephorinae</taxon>
        <taxon>Digitaria</taxon>
    </lineage>
</organism>
<comment type="subcellular location">
    <subcellularLocation>
        <location evidence="2">Endomembrane system</location>
        <topology evidence="2">Multi-pass membrane protein</topology>
    </subcellularLocation>
</comment>
<feature type="region of interest" description="Disordered" evidence="10">
    <location>
        <begin position="1135"/>
        <end position="1154"/>
    </location>
</feature>
<evidence type="ECO:0000313" key="16">
    <source>
        <dbReference type="Proteomes" id="UP000636709"/>
    </source>
</evidence>
<feature type="transmembrane region" description="Helical" evidence="11">
    <location>
        <begin position="1065"/>
        <end position="1082"/>
    </location>
</feature>
<dbReference type="Pfam" id="PF25333">
    <property type="entry name" value="DUF2921_N"/>
    <property type="match status" value="6"/>
</dbReference>
<proteinExistence type="predicted"/>
<dbReference type="GO" id="GO:0061630">
    <property type="term" value="F:ubiquitin protein ligase activity"/>
    <property type="evidence" value="ECO:0007669"/>
    <property type="project" value="UniProtKB-EC"/>
</dbReference>
<feature type="transmembrane region" description="Helical" evidence="11">
    <location>
        <begin position="879"/>
        <end position="906"/>
    </location>
</feature>
<evidence type="ECO:0000259" key="14">
    <source>
        <dbReference type="Pfam" id="PF25333"/>
    </source>
</evidence>
<feature type="transmembrane region" description="Helical" evidence="11">
    <location>
        <begin position="1016"/>
        <end position="1037"/>
    </location>
</feature>
<dbReference type="Proteomes" id="UP000636709">
    <property type="component" value="Unassembled WGS sequence"/>
</dbReference>
<feature type="domain" description="DUF2921" evidence="14">
    <location>
        <begin position="1850"/>
        <end position="2027"/>
    </location>
</feature>
<keyword evidence="5" id="KW-0808">Transferase</keyword>
<feature type="domain" description="DUF2921" evidence="14">
    <location>
        <begin position="1347"/>
        <end position="1579"/>
    </location>
</feature>
<evidence type="ECO:0000256" key="6">
    <source>
        <dbReference type="ARBA" id="ARBA00022692"/>
    </source>
</evidence>
<keyword evidence="9 11" id="KW-0472">Membrane</keyword>
<dbReference type="InterPro" id="IPR021319">
    <property type="entry name" value="DUF2921"/>
</dbReference>
<sequence length="2038" mass="224118">MEAAGKIVTSLLLNLALFLPCLPAAVSSKLPSPLRMSKRPIHHDYTRFADVERHCKAVLSSATELRADGDFGRGRMHQLSFRDGDWSQDAGQARLLPFHGTYADAAGVSPDPELLEAVHLASFMLTHMDTVPRRGARTAFNISGLITFTITRNCCCSYTEPHPRVSPEFELRPGSAKLYVLLQGVYTETHSSGSGDDDGGGERVLCMVGDAVLPVRSSSNGTDWAKNHGGESNLEPPAVVADGNILLVLRYPMSATLKTLAVRGEMMSTSATSDGAYFDTVRLVSHLAGGGYDSGYRFQAEDAVLDAVAGCSEDRTVFHEDHDGGATELLNRGASPCDIVHQFAPGSQMMEVIPNWNCKGTDAFCSRVGPFETSRPATRAMQQDMAFTRSVIAVLGLQCKPTSSIDGTPAARVAVVFRYVPPWEHQPTAARRTGLSGMTLSAEGVWNASKGQVCMVACLGGGKEAAACHYRVTLSIRRTFSMTRRGINIGQITAMDGSHAPLLFQQRVISPRLQRFGRPGLSYIYTKVEQARELLRRSEATGFRDTFVAKSLLTYPNIAGVADDLVGMSVLADDLNLRFQGMEKQPFVPEWIDDSFFELQILSVGNLVGCYSAEFQQQFQAGSRLRIEQLGRVPTVQRQQMLNVSAEFTASRNNFLSPSPVMSLEGVYNPEDGRMYLIGCRKIHAPWRVLARRRDLEEGMDCSIEMTVEYPPTTTRWLISRAAKVSVASTRDEDDPLFFNRTGLRTLPVVYREQRCDFLTEPMVEGLLCATMLSAAIAATVCQLRQIEAHADVAPYVSLVMLGAQALGYSLTLVMDAKMLPAWPAQRYKPYADHLSWNMDCSVKALTLAALLVTARLAQKVWRSRAKARARSPLEPGRVPSDGVVLLCCLGVHLGGLFFVLAVHWLSTNGTSTTTQRHGRVIYDEAQGRMSSSSSSQMRTRAAVVVERYVGVVKEWFLLAQVIGNALWRVNCKPLAARYYAGLTAVWLLPHVYGYLRPPVASSYYSEARDDVMDFYSKVSAVVVPVVGFVLALVVYVQQRWNYKIVGWAMKADKNKLQHTSHKQFGHINLPLINAAVVWLIYDLSSCSQTSATTRHDGGQDLLRAGEKFLCRPKFAPNPFPIARQILLLVHGMKSKSSSHKTKSNSKKRSNRAVPAVVPTRAALAPPAFLFFASTALLHHLLISDCCGHWVEATRPEQEPGLDLPPKELSAAVRNRRYWNQRLSLGIVPRRPASEEADGEGGEPRGSRWGRLGWTRAGECSPSPAAHRRSSRDEANTTRTRSLPTSRNQNSYSSASLSLNIQAATSMETASKIVTCWLLLNLTLFPSFQPSMSRGTINHEYTRYADVERHCHSVLASATDLRADANRAGVGVHHLSFTDGDWSQDAGQAPLLPFHGTYADATGAGPELLEALQLASFMLTDMDTVPCRGARTAFNISGILSFTITRNCCCSYAEVRGSPEFELRPGIAKLHVLLQGVYTETHSSESGDDGGGGGGGSERVLCMVGDAVLPVRGSNSTDPWDWAKKHHGGYSNFEPPVMADGNILLVLRYPRTHTLTTRAVHGEMTSTNSKSDGAYFDTVRLVSHLAGGYDSGYQFQPEDAVLDAVAGCSNDPVFHDDGDVMGHLMNSKSSLCDTISQSIFNNQLMEVIPSWDCKGTDAFCSRVGPFDFDTTSRAMQDIAFTRSAIAVQGLQCKPTTSTDGTVAARAAAVFRYVPPWEHQPTAARRTGLSGMTMSAEGVWNASMGKICMVACLGVGEEACHYRVALSIRTTFSVTRRGYFVGKITTMDGSHAPLLFQQRVNPSRFGRYGPSASYIYTKVEQARELLRRSEPTGFRDGYVGKSLFRYPNIAGDDSDMVSLSNLADNLNFHFCVVKKPPFVPEWMEETMFELKILSIGTLVGGYSPHFQGGSSKWIELLRRVRVRAMKQQVLNVSAEFTASRNFFSSVPVMSLEGVYNPEDGRMYLIGCRIVDAPWRVLSKRRDLEDGMDCSVQVTVEYPSTATRWLMIRQTAKVSIASTREEDDLLHFTRSELRTLPITS</sequence>
<dbReference type="PANTHER" id="PTHR33389">
    <property type="entry name" value="FAMILY PROTEIN, PUTATIVE (DUF2921)-RELATED"/>
    <property type="match status" value="1"/>
</dbReference>
<comment type="catalytic activity">
    <reaction evidence="1">
        <text>S-ubiquitinyl-[E2 ubiquitin-conjugating enzyme]-L-cysteine + [acceptor protein]-L-lysine = [E2 ubiquitin-conjugating enzyme]-L-cysteine + N(6)-ubiquitinyl-[acceptor protein]-L-lysine.</text>
        <dbReference type="EC" id="2.3.2.27"/>
    </reaction>
</comment>
<keyword evidence="8 11" id="KW-1133">Transmembrane helix</keyword>
<feature type="domain" description="SWEET-like" evidence="13">
    <location>
        <begin position="762"/>
        <end position="1044"/>
    </location>
</feature>
<dbReference type="EMBL" id="JACEFO010003289">
    <property type="protein sequence ID" value="KAF8642584.1"/>
    <property type="molecule type" value="Genomic_DNA"/>
</dbReference>
<comment type="caution">
    <text evidence="15">The sequence shown here is derived from an EMBL/GenBank/DDBJ whole genome shotgun (WGS) entry which is preliminary data.</text>
</comment>
<dbReference type="GO" id="GO:0012505">
    <property type="term" value="C:endomembrane system"/>
    <property type="evidence" value="ECO:0007669"/>
    <property type="project" value="UniProtKB-SubCell"/>
</dbReference>
<evidence type="ECO:0000313" key="15">
    <source>
        <dbReference type="EMBL" id="KAF8642584.1"/>
    </source>
</evidence>
<keyword evidence="16" id="KW-1185">Reference proteome</keyword>
<evidence type="ECO:0000256" key="7">
    <source>
        <dbReference type="ARBA" id="ARBA00022786"/>
    </source>
</evidence>
<evidence type="ECO:0000256" key="12">
    <source>
        <dbReference type="SAM" id="SignalP"/>
    </source>
</evidence>
<evidence type="ECO:0000259" key="13">
    <source>
        <dbReference type="Pfam" id="PF11145"/>
    </source>
</evidence>
<evidence type="ECO:0000256" key="1">
    <source>
        <dbReference type="ARBA" id="ARBA00000900"/>
    </source>
</evidence>
<feature type="compositionally biased region" description="Polar residues" evidence="10">
    <location>
        <begin position="1277"/>
        <end position="1291"/>
    </location>
</feature>
<accession>A0A835DWE7</accession>
<feature type="transmembrane region" description="Helical" evidence="11">
    <location>
        <begin position="979"/>
        <end position="996"/>
    </location>
</feature>
<feature type="compositionally biased region" description="Basic residues" evidence="10">
    <location>
        <begin position="1135"/>
        <end position="1151"/>
    </location>
</feature>
<evidence type="ECO:0000256" key="2">
    <source>
        <dbReference type="ARBA" id="ARBA00004127"/>
    </source>
</evidence>
<protein>
    <recommendedName>
        <fullName evidence="4">RING-type E3 ubiquitin transferase</fullName>
        <ecNumber evidence="4">2.3.2.27</ecNumber>
    </recommendedName>
</protein>
<dbReference type="EC" id="2.3.2.27" evidence="4"/>
<name>A0A835DWE7_9POAL</name>
<feature type="domain" description="DUF2921" evidence="14">
    <location>
        <begin position="51"/>
        <end position="281"/>
    </location>
</feature>
<evidence type="ECO:0000256" key="5">
    <source>
        <dbReference type="ARBA" id="ARBA00022679"/>
    </source>
</evidence>
<feature type="signal peptide" evidence="12">
    <location>
        <begin position="1"/>
        <end position="27"/>
    </location>
</feature>
<evidence type="ECO:0000256" key="11">
    <source>
        <dbReference type="SAM" id="Phobius"/>
    </source>
</evidence>
<keyword evidence="6 11" id="KW-0812">Transmembrane</keyword>
<evidence type="ECO:0000256" key="8">
    <source>
        <dbReference type="ARBA" id="ARBA00022989"/>
    </source>
</evidence>
<gene>
    <name evidence="15" type="ORF">HU200_067263</name>
</gene>
<dbReference type="Pfam" id="PF11145">
    <property type="entry name" value="DUF2921"/>
    <property type="match status" value="1"/>
</dbReference>
<feature type="chain" id="PRO_5032897859" description="RING-type E3 ubiquitin transferase" evidence="12">
    <location>
        <begin position="28"/>
        <end position="2038"/>
    </location>
</feature>
<feature type="domain" description="DUF2921" evidence="14">
    <location>
        <begin position="330"/>
        <end position="504"/>
    </location>
</feature>
<dbReference type="OrthoDB" id="596226at2759"/>
<dbReference type="InterPro" id="IPR057425">
    <property type="entry name" value="DUF2921_N"/>
</dbReference>
<evidence type="ECO:0000256" key="10">
    <source>
        <dbReference type="SAM" id="MobiDB-lite"/>
    </source>
</evidence>
<dbReference type="PANTHER" id="PTHR33389:SF16">
    <property type="entry name" value="BACTERIAL IG-LIKE DOMAIN-CONTAINING PROTEIN"/>
    <property type="match status" value="1"/>
</dbReference>
<feature type="domain" description="DUF2921" evidence="14">
    <location>
        <begin position="635"/>
        <end position="741"/>
    </location>
</feature>
<evidence type="ECO:0000256" key="4">
    <source>
        <dbReference type="ARBA" id="ARBA00012483"/>
    </source>
</evidence>
<comment type="pathway">
    <text evidence="3">Protein modification; protein ubiquitination.</text>
</comment>
<evidence type="ECO:0000256" key="9">
    <source>
        <dbReference type="ARBA" id="ARBA00023136"/>
    </source>
</evidence>
<keyword evidence="12" id="KW-0732">Signal</keyword>